<keyword evidence="12" id="KW-0460">Magnesium</keyword>
<keyword evidence="17 18" id="KW-0472">Membrane</keyword>
<dbReference type="InterPro" id="IPR023299">
    <property type="entry name" value="ATPase_P-typ_cyto_dom_N"/>
</dbReference>
<protein>
    <recommendedName>
        <fullName evidence="18">Calcium-transporting ATPase</fullName>
        <ecNumber evidence="18">7.2.2.10</ecNumber>
    </recommendedName>
</protein>
<feature type="transmembrane region" description="Helical" evidence="18">
    <location>
        <begin position="92"/>
        <end position="110"/>
    </location>
</feature>
<evidence type="ECO:0000256" key="10">
    <source>
        <dbReference type="ARBA" id="ARBA00022837"/>
    </source>
</evidence>
<comment type="caution">
    <text evidence="18">Lacks conserved residue(s) required for the propagation of feature annotation.</text>
</comment>
<dbReference type="InterPro" id="IPR036412">
    <property type="entry name" value="HAD-like_sf"/>
</dbReference>
<dbReference type="SFLD" id="SFLDG00002">
    <property type="entry name" value="C1.7:_P-type_atpase_like"/>
    <property type="match status" value="1"/>
</dbReference>
<sequence length="1184" mass="130667">MATIDGRPAQYGVTLKQLRELMEHRGPESIAKVNALGGVQEICKKLYTSPSEGLSGSVADMQHRQDTFGSNMIPPKPAKTFMQLVWEALQDVTLIILEIAALVSLGLSFYQPTDDEAIGPKVDDAEGQHGWIEGLAILISVIVVVFVTAFNDYSKERQFRGLQSRIEGEHKFSVIRQGEVKQISVSDIVVGDICQVKYGDLLPADGILIQSNDVKVDESSLTGESDHVKKGESFDPMMLSGTHVMEGSGKMLVTAVGVNSQAGIIFTLLGAAVNQQEQEIKQMKKGEEAGEVTGNSHAPANEKREPAENHEASSQPPPEHSNKKEKSVLQAKLTKLAIQIGYAGSTIAVLTVVILVIQFCITTFVQQGKHWKSTYVNNLVQHLIIGVTVLVVAVPEGLPLAVTLSLAYSVKKMMKDNNLVRHLDACETMGNATAICSDKTGTLTTNRMTVVQSYVCEKMCKTTPNFNDIPSHVGNLLVQAISVNSAYTSRIMPAQDPTELAMQVGNKTECALLGFVTALGKSYQTIRDDIPEETFTRVYTFNSVRKSMSTVIPRQGGGYRLFTKGASEIIMKKCAFIYGRDGHLEKFTREMQERLVKNVIEPMACDGLRTISIAYRDFVPGKAEINQVHIDNDPDWDNEENIVNNLTCLCIVGIEDPVRPEVPDAIRRCQKAGITVRMVTGDNINTARSIALKCGILKPNEDFLILEGKEFNRRIRDSNGEVRQHLLDKVWPKLRVLARSSPTDKYTLVKGIIDSKNTESREVVAVTGDGTNDGPALKKADVGFAMGIAGTDVAKEASDIILTDDNFSSIVKAVMWGRNVYDSIAKFLQFQLTVNVVAVIVAFIGACAVQDSPLRAVQMLWVNLIMDTLASLALATEMPTPDLLLRKPYGRTKPLISRTMMKNILGQAIYQLVVIFTLLFVGDKMLDIPSGQDPIRSGGQPTQHFTVIFNTFVMMTLFNEMNARKIHGQRNIFEGLFTNPIFYGIWIGTALAQVVIVQYGKMAFHTKALTLEQWMWCLFFGVGTLIWGQLVTTIPTRKIPKILSWGRGQPDDMDTINLGDEKFDPDSDKKPRAGQILWIRGLTRLQTQVIGGELQERLIPVPYSKSSTDQAIRVVNAFRQGLDARYGEHSSTTLAEVLRKQSSLSKRLSQTSSIEYADNNPDELTIPEIDVERLSSHSHTETAV</sequence>
<evidence type="ECO:0000256" key="1">
    <source>
        <dbReference type="ARBA" id="ARBA00004651"/>
    </source>
</evidence>
<dbReference type="PANTHER" id="PTHR24093:SF369">
    <property type="entry name" value="CALCIUM-TRANSPORTING ATPASE"/>
    <property type="match status" value="1"/>
</dbReference>
<evidence type="ECO:0000256" key="12">
    <source>
        <dbReference type="ARBA" id="ARBA00022842"/>
    </source>
</evidence>
<feature type="region of interest" description="Disordered" evidence="19">
    <location>
        <begin position="280"/>
        <end position="326"/>
    </location>
</feature>
<evidence type="ECO:0000256" key="7">
    <source>
        <dbReference type="ARBA" id="ARBA00022692"/>
    </source>
</evidence>
<dbReference type="Gene3D" id="3.40.50.1000">
    <property type="entry name" value="HAD superfamily/HAD-like"/>
    <property type="match status" value="1"/>
</dbReference>
<keyword evidence="7 18" id="KW-0812">Transmembrane</keyword>
<proteinExistence type="inferred from homology"/>
<evidence type="ECO:0000256" key="8">
    <source>
        <dbReference type="ARBA" id="ARBA00022723"/>
    </source>
</evidence>
<keyword evidence="21" id="KW-1185">Reference proteome</keyword>
<feature type="transmembrane region" description="Helical" evidence="18">
    <location>
        <begin position="980"/>
        <end position="1001"/>
    </location>
</feature>
<dbReference type="InterPro" id="IPR006408">
    <property type="entry name" value="P-type_ATPase_IIB"/>
</dbReference>
<dbReference type="SUPFAM" id="SSF81660">
    <property type="entry name" value="Metal cation-transporting ATPase, ATP-binding domain N"/>
    <property type="match status" value="1"/>
</dbReference>
<dbReference type="EC" id="7.2.2.10" evidence="18"/>
<dbReference type="SFLD" id="SFLDF00027">
    <property type="entry name" value="p-type_atpase"/>
    <property type="match status" value="1"/>
</dbReference>
<dbReference type="InterPro" id="IPR008250">
    <property type="entry name" value="ATPase_P-typ_transduc_dom_A_sf"/>
</dbReference>
<dbReference type="InterPro" id="IPR022141">
    <property type="entry name" value="ATP_Ca_trans_C"/>
</dbReference>
<feature type="transmembrane region" description="Helical" evidence="18">
    <location>
        <begin position="904"/>
        <end position="922"/>
    </location>
</feature>
<evidence type="ECO:0000256" key="19">
    <source>
        <dbReference type="SAM" id="MobiDB-lite"/>
    </source>
</evidence>
<keyword evidence="8" id="KW-0479">Metal-binding</keyword>
<evidence type="ECO:0000256" key="17">
    <source>
        <dbReference type="ARBA" id="ARBA00023136"/>
    </source>
</evidence>
<comment type="catalytic activity">
    <reaction evidence="18">
        <text>Ca(2+)(in) + ATP + H2O = Ca(2+)(out) + ADP + phosphate + H(+)</text>
        <dbReference type="Rhea" id="RHEA:18105"/>
        <dbReference type="ChEBI" id="CHEBI:15377"/>
        <dbReference type="ChEBI" id="CHEBI:15378"/>
        <dbReference type="ChEBI" id="CHEBI:29108"/>
        <dbReference type="ChEBI" id="CHEBI:30616"/>
        <dbReference type="ChEBI" id="CHEBI:43474"/>
        <dbReference type="ChEBI" id="CHEBI:456216"/>
        <dbReference type="EC" id="7.2.2.10"/>
    </reaction>
</comment>
<dbReference type="Pfam" id="PF12424">
    <property type="entry name" value="ATP_Ca_trans_C"/>
    <property type="match status" value="1"/>
</dbReference>
<evidence type="ECO:0000256" key="6">
    <source>
        <dbReference type="ARBA" id="ARBA00022568"/>
    </source>
</evidence>
<keyword evidence="9 18" id="KW-0547">Nucleotide-binding</keyword>
<dbReference type="Pfam" id="PF00122">
    <property type="entry name" value="E1-E2_ATPase"/>
    <property type="match status" value="1"/>
</dbReference>
<evidence type="ECO:0000256" key="5">
    <source>
        <dbReference type="ARBA" id="ARBA00022553"/>
    </source>
</evidence>
<dbReference type="InterPro" id="IPR023214">
    <property type="entry name" value="HAD_sf"/>
</dbReference>
<dbReference type="InterPro" id="IPR044492">
    <property type="entry name" value="P_typ_ATPase_HD_dom"/>
</dbReference>
<evidence type="ECO:0000259" key="20">
    <source>
        <dbReference type="SMART" id="SM00831"/>
    </source>
</evidence>
<dbReference type="InterPro" id="IPR018303">
    <property type="entry name" value="ATPase_P-typ_P_site"/>
</dbReference>
<gene>
    <name evidence="22" type="primary">LOC107217245</name>
</gene>
<name>A0ABM3G5U2_NEOLC</name>
<dbReference type="InterPro" id="IPR006068">
    <property type="entry name" value="ATPase_P-typ_cation-transptr_C"/>
</dbReference>
<dbReference type="SUPFAM" id="SSF81665">
    <property type="entry name" value="Calcium ATPase, transmembrane domain M"/>
    <property type="match status" value="1"/>
</dbReference>
<feature type="compositionally biased region" description="Basic and acidic residues" evidence="19">
    <location>
        <begin position="300"/>
        <end position="311"/>
    </location>
</feature>
<dbReference type="SMART" id="SM00831">
    <property type="entry name" value="Cation_ATPase_N"/>
    <property type="match status" value="1"/>
</dbReference>
<evidence type="ECO:0000256" key="13">
    <source>
        <dbReference type="ARBA" id="ARBA00022860"/>
    </source>
</evidence>
<comment type="subcellular location">
    <subcellularLocation>
        <location evidence="1">Cell membrane</location>
        <topology evidence="1">Multi-pass membrane protein</topology>
    </subcellularLocation>
    <subcellularLocation>
        <location evidence="18">Membrane</location>
        <topology evidence="18">Multi-pass membrane protein</topology>
    </subcellularLocation>
</comment>
<comment type="similarity">
    <text evidence="2">Belongs to the cation transport ATPase (P-type) (TC 3.A.3) family. Type IIB subfamily.</text>
</comment>
<evidence type="ECO:0000256" key="16">
    <source>
        <dbReference type="ARBA" id="ARBA00023065"/>
    </source>
</evidence>
<dbReference type="Proteomes" id="UP000829291">
    <property type="component" value="Chromosome 5"/>
</dbReference>
<evidence type="ECO:0000256" key="9">
    <source>
        <dbReference type="ARBA" id="ARBA00022741"/>
    </source>
</evidence>
<dbReference type="Pfam" id="PF00690">
    <property type="entry name" value="Cation_ATPase_N"/>
    <property type="match status" value="1"/>
</dbReference>
<dbReference type="SUPFAM" id="SSF81653">
    <property type="entry name" value="Calcium ATPase, transduction domain A"/>
    <property type="match status" value="1"/>
</dbReference>
<feature type="transmembrane region" description="Helical" evidence="18">
    <location>
        <begin position="942"/>
        <end position="959"/>
    </location>
</feature>
<dbReference type="InterPro" id="IPR001757">
    <property type="entry name" value="P_typ_ATPase"/>
</dbReference>
<dbReference type="Pfam" id="PF00689">
    <property type="entry name" value="Cation_ATPase_C"/>
    <property type="match status" value="1"/>
</dbReference>
<dbReference type="PRINTS" id="PR00119">
    <property type="entry name" value="CATATPASE"/>
</dbReference>
<accession>A0ABM3G5U2</accession>
<dbReference type="NCBIfam" id="TIGR01517">
    <property type="entry name" value="ATPase-IIB_Ca"/>
    <property type="match status" value="1"/>
</dbReference>
<evidence type="ECO:0000313" key="21">
    <source>
        <dbReference type="Proteomes" id="UP000829291"/>
    </source>
</evidence>
<feature type="transmembrane region" description="Helical" evidence="18">
    <location>
        <begin position="827"/>
        <end position="848"/>
    </location>
</feature>
<keyword evidence="4" id="KW-1003">Cell membrane</keyword>
<dbReference type="GeneID" id="107217245"/>
<dbReference type="InterPro" id="IPR059000">
    <property type="entry name" value="ATPase_P-type_domA"/>
</dbReference>
<dbReference type="Gene3D" id="2.70.150.10">
    <property type="entry name" value="Calcium-transporting ATPase, cytoplasmic transduction domain A"/>
    <property type="match status" value="1"/>
</dbReference>
<dbReference type="PROSITE" id="PS00154">
    <property type="entry name" value="ATPASE_E1_E2"/>
    <property type="match status" value="1"/>
</dbReference>
<dbReference type="Pfam" id="PF13246">
    <property type="entry name" value="Cation_ATPase"/>
    <property type="match status" value="1"/>
</dbReference>
<keyword evidence="11 18" id="KW-0067">ATP-binding</keyword>
<dbReference type="Pfam" id="PF08282">
    <property type="entry name" value="Hydrolase_3"/>
    <property type="match status" value="1"/>
</dbReference>
<keyword evidence="3 18" id="KW-0813">Transport</keyword>
<dbReference type="SFLD" id="SFLDS00003">
    <property type="entry name" value="Haloacid_Dehalogenase"/>
    <property type="match status" value="1"/>
</dbReference>
<evidence type="ECO:0000256" key="15">
    <source>
        <dbReference type="ARBA" id="ARBA00022989"/>
    </source>
</evidence>
<dbReference type="Gene3D" id="1.20.1110.10">
    <property type="entry name" value="Calcium-transporting ATPase, transmembrane domain"/>
    <property type="match status" value="3"/>
</dbReference>
<keyword evidence="5" id="KW-0597">Phosphoprotein</keyword>
<dbReference type="SUPFAM" id="SSF56784">
    <property type="entry name" value="HAD-like"/>
    <property type="match status" value="1"/>
</dbReference>
<feature type="transmembrane region" description="Helical" evidence="18">
    <location>
        <begin position="130"/>
        <end position="150"/>
    </location>
</feature>
<dbReference type="NCBIfam" id="TIGR01494">
    <property type="entry name" value="ATPase_P-type"/>
    <property type="match status" value="3"/>
</dbReference>
<feature type="domain" description="Cation-transporting P-type ATPase N-terminal" evidence="20">
    <location>
        <begin position="32"/>
        <end position="109"/>
    </location>
</feature>
<dbReference type="InterPro" id="IPR023298">
    <property type="entry name" value="ATPase_P-typ_TM_dom_sf"/>
</dbReference>
<comment type="function">
    <text evidence="18">Catalyzes the hydrolysis of ATP coupled with the transport of calcium.</text>
</comment>
<keyword evidence="13" id="KW-0112">Calmodulin-binding</keyword>
<evidence type="ECO:0000256" key="3">
    <source>
        <dbReference type="ARBA" id="ARBA00022448"/>
    </source>
</evidence>
<dbReference type="InterPro" id="IPR004014">
    <property type="entry name" value="ATPase_P-typ_cation-transptr_N"/>
</dbReference>
<evidence type="ECO:0000256" key="4">
    <source>
        <dbReference type="ARBA" id="ARBA00022475"/>
    </source>
</evidence>
<feature type="transmembrane region" description="Helical" evidence="18">
    <location>
        <begin position="384"/>
        <end position="408"/>
    </location>
</feature>
<keyword evidence="6 18" id="KW-0109">Calcium transport</keyword>
<keyword evidence="16 18" id="KW-0406">Ion transport</keyword>
<dbReference type="Gene3D" id="3.40.1110.10">
    <property type="entry name" value="Calcium-transporting ATPase, cytoplasmic domain N"/>
    <property type="match status" value="1"/>
</dbReference>
<keyword evidence="10 18" id="KW-0106">Calcium</keyword>
<organism evidence="21 22">
    <name type="scientific">Neodiprion lecontei</name>
    <name type="common">Redheaded pine sawfly</name>
    <dbReference type="NCBI Taxonomy" id="441921"/>
    <lineage>
        <taxon>Eukaryota</taxon>
        <taxon>Metazoa</taxon>
        <taxon>Ecdysozoa</taxon>
        <taxon>Arthropoda</taxon>
        <taxon>Hexapoda</taxon>
        <taxon>Insecta</taxon>
        <taxon>Pterygota</taxon>
        <taxon>Neoptera</taxon>
        <taxon>Endopterygota</taxon>
        <taxon>Hymenoptera</taxon>
        <taxon>Tenthredinoidea</taxon>
        <taxon>Diprionidae</taxon>
        <taxon>Diprioninae</taxon>
        <taxon>Neodiprion</taxon>
    </lineage>
</organism>
<evidence type="ECO:0000313" key="22">
    <source>
        <dbReference type="RefSeq" id="XP_046595637.1"/>
    </source>
</evidence>
<evidence type="ECO:0000256" key="14">
    <source>
        <dbReference type="ARBA" id="ARBA00022967"/>
    </source>
</evidence>
<feature type="transmembrane region" description="Helical" evidence="18">
    <location>
        <begin position="1013"/>
        <end position="1034"/>
    </location>
</feature>
<evidence type="ECO:0000256" key="2">
    <source>
        <dbReference type="ARBA" id="ARBA00006124"/>
    </source>
</evidence>
<evidence type="ECO:0000256" key="18">
    <source>
        <dbReference type="RuleBase" id="RU361146"/>
    </source>
</evidence>
<dbReference type="CDD" id="cd02081">
    <property type="entry name" value="P-type_ATPase_Ca_PMCA-like"/>
    <property type="match status" value="1"/>
</dbReference>
<keyword evidence="14" id="KW-1278">Translocase</keyword>
<reference evidence="22" key="1">
    <citation type="submission" date="2025-08" db="UniProtKB">
        <authorList>
            <consortium name="RefSeq"/>
        </authorList>
    </citation>
    <scope>IDENTIFICATION</scope>
    <source>
        <tissue evidence="22">Thorax and Abdomen</tissue>
    </source>
</reference>
<keyword evidence="15 18" id="KW-1133">Transmembrane helix</keyword>
<feature type="transmembrane region" description="Helical" evidence="18">
    <location>
        <begin position="340"/>
        <end position="364"/>
    </location>
</feature>
<dbReference type="RefSeq" id="XP_046595637.1">
    <property type="nucleotide sequence ID" value="XM_046739681.1"/>
</dbReference>
<evidence type="ECO:0000256" key="11">
    <source>
        <dbReference type="ARBA" id="ARBA00022840"/>
    </source>
</evidence>
<dbReference type="PANTHER" id="PTHR24093">
    <property type="entry name" value="CATION TRANSPORTING ATPASE"/>
    <property type="match status" value="1"/>
</dbReference>